<dbReference type="GeneID" id="29801898"/>
<dbReference type="EMBL" id="QSQR01000006">
    <property type="protein sequence ID" value="RGK46262.1"/>
    <property type="molecule type" value="Genomic_DNA"/>
</dbReference>
<evidence type="ECO:0000313" key="11">
    <source>
        <dbReference type="EMBL" id="KLA46813.1"/>
    </source>
</evidence>
<dbReference type="Pfam" id="PF01503">
    <property type="entry name" value="PRA-PH"/>
    <property type="match status" value="1"/>
</dbReference>
<comment type="subcellular location">
    <subcellularLocation>
        <location evidence="2 10">Cytoplasm</location>
    </subcellularLocation>
</comment>
<evidence type="ECO:0000256" key="8">
    <source>
        <dbReference type="ARBA" id="ARBA00022840"/>
    </source>
</evidence>
<dbReference type="RefSeq" id="WP_003692639.1">
    <property type="nucleotide sequence ID" value="NZ_CABKOX010000003.1"/>
</dbReference>
<dbReference type="InterPro" id="IPR021130">
    <property type="entry name" value="PRib-ATP_PPHydrolase-like"/>
</dbReference>
<comment type="catalytic activity">
    <reaction evidence="1 10">
        <text>1-(5-phospho-beta-D-ribosyl)-ATP + H2O = 1-(5-phospho-beta-D-ribosyl)-5'-AMP + diphosphate + H(+)</text>
        <dbReference type="Rhea" id="RHEA:22828"/>
        <dbReference type="ChEBI" id="CHEBI:15377"/>
        <dbReference type="ChEBI" id="CHEBI:15378"/>
        <dbReference type="ChEBI" id="CHEBI:33019"/>
        <dbReference type="ChEBI" id="CHEBI:59457"/>
        <dbReference type="ChEBI" id="CHEBI:73183"/>
        <dbReference type="EC" id="3.6.1.31"/>
    </reaction>
</comment>
<dbReference type="PANTHER" id="PTHR42945:SF9">
    <property type="entry name" value="HISTIDINE BIOSYNTHESIS BIFUNCTIONAL PROTEIN HISIE"/>
    <property type="match status" value="1"/>
</dbReference>
<dbReference type="OMA" id="DLWFHCM"/>
<comment type="caution">
    <text evidence="12">The sequence shown here is derived from an EMBL/GenBank/DDBJ whole genome shotgun (WGS) entry which is preliminary data.</text>
</comment>
<evidence type="ECO:0000256" key="9">
    <source>
        <dbReference type="ARBA" id="ARBA00023102"/>
    </source>
</evidence>
<proteinExistence type="inferred from homology"/>
<keyword evidence="7 10" id="KW-0378">Hydrolase</keyword>
<dbReference type="SUPFAM" id="SSF101386">
    <property type="entry name" value="all-alpha NTP pyrophosphatases"/>
    <property type="match status" value="1"/>
</dbReference>
<evidence type="ECO:0000313" key="12">
    <source>
        <dbReference type="EMBL" id="RGK46262.1"/>
    </source>
</evidence>
<dbReference type="GO" id="GO:0000105">
    <property type="term" value="P:L-histidine biosynthetic process"/>
    <property type="evidence" value="ECO:0007669"/>
    <property type="project" value="UniProtKB-UniRule"/>
</dbReference>
<keyword evidence="5 10" id="KW-0028">Amino-acid biosynthesis</keyword>
<dbReference type="UniPathway" id="UPA00031">
    <property type="reaction ID" value="UER00007"/>
</dbReference>
<dbReference type="HAMAP" id="MF_01020">
    <property type="entry name" value="HisE"/>
    <property type="match status" value="1"/>
</dbReference>
<keyword evidence="8 10" id="KW-0067">ATP-binding</keyword>
<name>A0A0G8G8U0_9LACO</name>
<evidence type="ECO:0000256" key="3">
    <source>
        <dbReference type="ARBA" id="ARBA00005204"/>
    </source>
</evidence>
<evidence type="ECO:0000256" key="10">
    <source>
        <dbReference type="HAMAP-Rule" id="MF_01020"/>
    </source>
</evidence>
<dbReference type="GO" id="GO:0005524">
    <property type="term" value="F:ATP binding"/>
    <property type="evidence" value="ECO:0007669"/>
    <property type="project" value="UniProtKB-KW"/>
</dbReference>
<evidence type="ECO:0000256" key="5">
    <source>
        <dbReference type="ARBA" id="ARBA00022605"/>
    </source>
</evidence>
<reference evidence="11 13" key="2">
    <citation type="journal article" date="2015" name="BMC Microbiol.">
        <title>Lactobacillus ruminis strains cluster according to their mammalian gut source.</title>
        <authorList>
            <person name="O' Donnell M.M."/>
            <person name="Harris H.M."/>
            <person name="Lynch D.B."/>
            <person name="Ross R.P."/>
            <person name="O'Toole P.W."/>
        </authorList>
    </citation>
    <scope>NUCLEOTIDE SEQUENCE [LARGE SCALE GENOMIC DNA]</scope>
    <source>
        <strain evidence="11 13">ATCC 27780</strain>
    </source>
</reference>
<comment type="similarity">
    <text evidence="10">Belongs to the PRA-PH family.</text>
</comment>
<evidence type="ECO:0000256" key="2">
    <source>
        <dbReference type="ARBA" id="ARBA00004496"/>
    </source>
</evidence>
<dbReference type="GO" id="GO:0005737">
    <property type="term" value="C:cytoplasm"/>
    <property type="evidence" value="ECO:0007669"/>
    <property type="project" value="UniProtKB-SubCell"/>
</dbReference>
<keyword evidence="9 10" id="KW-0368">Histidine biosynthesis</keyword>
<gene>
    <name evidence="10 12" type="primary">hisE</name>
    <name evidence="12" type="ORF">DXD09_06870</name>
    <name evidence="11" type="ORF">LRB_1510</name>
</gene>
<dbReference type="NCBIfam" id="TIGR03188">
    <property type="entry name" value="histidine_hisI"/>
    <property type="match status" value="1"/>
</dbReference>
<sequence>MQDLDELYQSVVERKENPKPGSYTDYLFTKGLDKILKKVGEESTEVIVAAKNPDKSELRYETADLLYHLMVLLVEQGVSFDEIKEELGSRVGLMSKTKDRPEIKDL</sequence>
<protein>
    <recommendedName>
        <fullName evidence="10">Phosphoribosyl-ATP pyrophosphatase</fullName>
        <shortName evidence="10">PRA-PH</shortName>
        <ecNumber evidence="10">3.6.1.31</ecNumber>
    </recommendedName>
</protein>
<comment type="pathway">
    <text evidence="3 10">Amino-acid biosynthesis; L-histidine biosynthesis; L-histidine from 5-phospho-alpha-D-ribose 1-diphosphate: step 2/9.</text>
</comment>
<accession>A0A0G8G8U0</accession>
<evidence type="ECO:0000256" key="4">
    <source>
        <dbReference type="ARBA" id="ARBA00022490"/>
    </source>
</evidence>
<dbReference type="Proteomes" id="UP000260790">
    <property type="component" value="Unassembled WGS sequence"/>
</dbReference>
<dbReference type="PANTHER" id="PTHR42945">
    <property type="entry name" value="HISTIDINE BIOSYNTHESIS BIFUNCTIONAL PROTEIN"/>
    <property type="match status" value="1"/>
</dbReference>
<dbReference type="InterPro" id="IPR008179">
    <property type="entry name" value="HisE"/>
</dbReference>
<dbReference type="CDD" id="cd11534">
    <property type="entry name" value="NTP-PPase_HisIE_like"/>
    <property type="match status" value="1"/>
</dbReference>
<dbReference type="EMBL" id="JHAJ01000031">
    <property type="protein sequence ID" value="KLA46813.1"/>
    <property type="molecule type" value="Genomic_DNA"/>
</dbReference>
<keyword evidence="6 10" id="KW-0547">Nucleotide-binding</keyword>
<organism evidence="12 14">
    <name type="scientific">Ligilactobacillus ruminis</name>
    <dbReference type="NCBI Taxonomy" id="1623"/>
    <lineage>
        <taxon>Bacteria</taxon>
        <taxon>Bacillati</taxon>
        <taxon>Bacillota</taxon>
        <taxon>Bacilli</taxon>
        <taxon>Lactobacillales</taxon>
        <taxon>Lactobacillaceae</taxon>
        <taxon>Ligilactobacillus</taxon>
    </lineage>
</organism>
<evidence type="ECO:0000256" key="6">
    <source>
        <dbReference type="ARBA" id="ARBA00022741"/>
    </source>
</evidence>
<reference evidence="12 14" key="3">
    <citation type="submission" date="2018-08" db="EMBL/GenBank/DDBJ databases">
        <title>A genome reference for cultivated species of the human gut microbiota.</title>
        <authorList>
            <person name="Zou Y."/>
            <person name="Xue W."/>
            <person name="Luo G."/>
        </authorList>
    </citation>
    <scope>NUCLEOTIDE SEQUENCE [LARGE SCALE GENOMIC DNA]</scope>
    <source>
        <strain evidence="12 14">TF10-9AT</strain>
    </source>
</reference>
<dbReference type="Proteomes" id="UP000035618">
    <property type="component" value="Unassembled WGS sequence"/>
</dbReference>
<dbReference type="AlphaFoldDB" id="A0A0G8G8U0"/>
<evidence type="ECO:0000256" key="1">
    <source>
        <dbReference type="ARBA" id="ARBA00001460"/>
    </source>
</evidence>
<evidence type="ECO:0000313" key="13">
    <source>
        <dbReference type="Proteomes" id="UP000035618"/>
    </source>
</evidence>
<evidence type="ECO:0000313" key="14">
    <source>
        <dbReference type="Proteomes" id="UP000260790"/>
    </source>
</evidence>
<keyword evidence="4 10" id="KW-0963">Cytoplasm</keyword>
<dbReference type="FunFam" id="1.10.287.1080:FF:000002">
    <property type="entry name" value="Histidine biosynthesis bifunctional protein HisIE"/>
    <property type="match status" value="1"/>
</dbReference>
<dbReference type="GO" id="GO:0004636">
    <property type="term" value="F:phosphoribosyl-ATP diphosphatase activity"/>
    <property type="evidence" value="ECO:0007669"/>
    <property type="project" value="UniProtKB-UniRule"/>
</dbReference>
<dbReference type="Gene3D" id="1.10.287.1080">
    <property type="entry name" value="MazG-like"/>
    <property type="match status" value="1"/>
</dbReference>
<dbReference type="EC" id="3.6.1.31" evidence="10"/>
<evidence type="ECO:0000256" key="7">
    <source>
        <dbReference type="ARBA" id="ARBA00022801"/>
    </source>
</evidence>
<reference evidence="11" key="1">
    <citation type="submission" date="2014-03" db="EMBL/GenBank/DDBJ databases">
        <authorList>
            <person name="Donnell M.M."/>
        </authorList>
    </citation>
    <scope>NUCLEOTIDE SEQUENCE</scope>
    <source>
        <strain evidence="11">ATCC 27780</strain>
    </source>
</reference>